<feature type="active site" description="Charge relay system" evidence="5">
    <location>
        <position position="683"/>
    </location>
</feature>
<feature type="active site" description="Charge relay system" evidence="5">
    <location>
        <position position="718"/>
    </location>
</feature>
<feature type="active site" description="Charge relay system" evidence="5">
    <location>
        <position position="878"/>
    </location>
</feature>
<feature type="region of interest" description="Disordered" evidence="7">
    <location>
        <begin position="401"/>
        <end position="423"/>
    </location>
</feature>
<name>A0ABR1HSV5_9HYPO</name>
<dbReference type="InterPro" id="IPR023827">
    <property type="entry name" value="Peptidase_S8_Asp-AS"/>
</dbReference>
<accession>A0ABR1HSV5</accession>
<organism evidence="10 11">
    <name type="scientific">Neonectria punicea</name>
    <dbReference type="NCBI Taxonomy" id="979145"/>
    <lineage>
        <taxon>Eukaryota</taxon>
        <taxon>Fungi</taxon>
        <taxon>Dikarya</taxon>
        <taxon>Ascomycota</taxon>
        <taxon>Pezizomycotina</taxon>
        <taxon>Sordariomycetes</taxon>
        <taxon>Hypocreomycetidae</taxon>
        <taxon>Hypocreales</taxon>
        <taxon>Nectriaceae</taxon>
        <taxon>Neonectria</taxon>
    </lineage>
</organism>
<dbReference type="Pfam" id="PF00082">
    <property type="entry name" value="Peptidase_S8"/>
    <property type="match status" value="1"/>
</dbReference>
<evidence type="ECO:0000256" key="4">
    <source>
        <dbReference type="ARBA" id="ARBA00022825"/>
    </source>
</evidence>
<evidence type="ECO:0000256" key="5">
    <source>
        <dbReference type="PROSITE-ProRule" id="PRU01240"/>
    </source>
</evidence>
<comment type="caution">
    <text evidence="10">The sequence shown here is derived from an EMBL/GenBank/DDBJ whole genome shotgun (WGS) entry which is preliminary data.</text>
</comment>
<evidence type="ECO:0000313" key="11">
    <source>
        <dbReference type="Proteomes" id="UP001498476"/>
    </source>
</evidence>
<gene>
    <name evidence="10" type="ORF">QQX98_000866</name>
</gene>
<dbReference type="Pfam" id="PF24476">
    <property type="entry name" value="DUF7580"/>
    <property type="match status" value="1"/>
</dbReference>
<dbReference type="EMBL" id="JAZAVJ010000008">
    <property type="protein sequence ID" value="KAK7423676.1"/>
    <property type="molecule type" value="Genomic_DNA"/>
</dbReference>
<dbReference type="SUPFAM" id="SSF52743">
    <property type="entry name" value="Subtilisin-like"/>
    <property type="match status" value="1"/>
</dbReference>
<keyword evidence="4 5" id="KW-0720">Serine protease</keyword>
<dbReference type="Gene3D" id="3.40.50.200">
    <property type="entry name" value="Peptidase S8/S53 domain"/>
    <property type="match status" value="1"/>
</dbReference>
<dbReference type="Proteomes" id="UP001498476">
    <property type="component" value="Unassembled WGS sequence"/>
</dbReference>
<dbReference type="PANTHER" id="PTHR43806">
    <property type="entry name" value="PEPTIDASE S8"/>
    <property type="match status" value="1"/>
</dbReference>
<keyword evidence="11" id="KW-1185">Reference proteome</keyword>
<dbReference type="InterPro" id="IPR023828">
    <property type="entry name" value="Peptidase_S8_Ser-AS"/>
</dbReference>
<dbReference type="PRINTS" id="PR00723">
    <property type="entry name" value="SUBTILISIN"/>
</dbReference>
<evidence type="ECO:0000256" key="3">
    <source>
        <dbReference type="ARBA" id="ARBA00022801"/>
    </source>
</evidence>
<dbReference type="InterPro" id="IPR050131">
    <property type="entry name" value="Peptidase_S8_subtilisin-like"/>
</dbReference>
<proteinExistence type="inferred from homology"/>
<sequence length="962" mass="108805">MPLSSRNADLALETSNSIGQMVILLKRHQPTRELKNFYSHLRAHCVLVSDHVTRIQPAESPDNELIARILHLFESLIVASETTEEDERYMYPRQRALNKGWRSLQTRSQAVRADFARARLSVERFAKQAFRQKFDDDFDLWEEDVIAKYPEDGSQWPTEDRPPPKKTRAEPSYAIWAAAQSVFKALTRCTRCECHQTHELDVRLCLGTYRKPDPDNITGFDMFLTLPQALQEVHVHTVRESVMRIVANGEAQVAPKKLGYKPMVVKGLCEQIQKMQNKTSQRLEFKVERGRLLKLRSEKSCFQVDRTKPAITLQQLVNQSARPLPEKTKRILAVLLSYAVLHLHGTPWLRPTWDSSSILFFQTLSSTVPLRPFIRTDFNSQDVVLSQDPTVDSMHYCTSDLPDMDDIDPDDVDPDDLDQGDLDPDDFRHPFPTLVTLAVILMELYFATSFEVLARNRGFDLPGTEGGKRWLDVSSIFNEYRCDIPQNSPFYYAIEKCLNPKTWENDMGEPLDDEMLRVVVYEQIVLPLEDDLCNAFTFITIEKLDEIAETLDVWAWGQTIQEMQSDGKSNRVSSPPVDQASHQLGLQLAGLQSAIQKPLFVALNWPPSHFPDIVPNIGRPLTHNSEYEAARFYDDEMSSGASSHAERVENYLNWKVKYKAVYKHFIDPYMQDPPLPVKIAVLDSGVDESHNALDTGQIKLKRNWTSKFKKAIYDHEGHGTFTASLIIDYAPDAELYIAKIAEKEPCPPTIVAEAIKVAVDEWGVDVISMSFGYPTNQIDGYGNLEKAILYAHSQGVLLFAAASNSGANLDRAYPARDRHVICVHSTDSDGNRSKFSPTALAHGPNIATMGEAVQSSWPVSLCDTRTNPNCVQHKSGTSYATPIAVGIAAFLLQYARLHLADQADMLKKQSGMEAMFQKIAEKTQQSISRDDYDYIAVSLFSDNLFGKDKRFIDAVMSELLKG</sequence>
<evidence type="ECO:0000256" key="1">
    <source>
        <dbReference type="ARBA" id="ARBA00011073"/>
    </source>
</evidence>
<dbReference type="InterPro" id="IPR056002">
    <property type="entry name" value="DUF7580"/>
</dbReference>
<dbReference type="InterPro" id="IPR036852">
    <property type="entry name" value="Peptidase_S8/S53_dom_sf"/>
</dbReference>
<evidence type="ECO:0000256" key="6">
    <source>
        <dbReference type="RuleBase" id="RU003355"/>
    </source>
</evidence>
<feature type="domain" description="DUF7580" evidence="9">
    <location>
        <begin position="176"/>
        <end position="532"/>
    </location>
</feature>
<protein>
    <recommendedName>
        <fullName evidence="12">Peptidase S8/S53 domain-containing protein</fullName>
    </recommendedName>
</protein>
<evidence type="ECO:0000313" key="10">
    <source>
        <dbReference type="EMBL" id="KAK7423676.1"/>
    </source>
</evidence>
<keyword evidence="3 5" id="KW-0378">Hydrolase</keyword>
<evidence type="ECO:0008006" key="12">
    <source>
        <dbReference type="Google" id="ProtNLM"/>
    </source>
</evidence>
<comment type="similarity">
    <text evidence="1 5 6">Belongs to the peptidase S8 family.</text>
</comment>
<evidence type="ECO:0000256" key="7">
    <source>
        <dbReference type="SAM" id="MobiDB-lite"/>
    </source>
</evidence>
<feature type="compositionally biased region" description="Acidic residues" evidence="7">
    <location>
        <begin position="402"/>
        <end position="423"/>
    </location>
</feature>
<dbReference type="PANTHER" id="PTHR43806:SF11">
    <property type="entry name" value="CEREVISIN-RELATED"/>
    <property type="match status" value="1"/>
</dbReference>
<feature type="domain" description="Peptidase S8/S53" evidence="8">
    <location>
        <begin position="677"/>
        <end position="895"/>
    </location>
</feature>
<dbReference type="InterPro" id="IPR000209">
    <property type="entry name" value="Peptidase_S8/S53_dom"/>
</dbReference>
<dbReference type="InterPro" id="IPR015500">
    <property type="entry name" value="Peptidase_S8_subtilisin-rel"/>
</dbReference>
<evidence type="ECO:0000256" key="2">
    <source>
        <dbReference type="ARBA" id="ARBA00022670"/>
    </source>
</evidence>
<dbReference type="PROSITE" id="PS00138">
    <property type="entry name" value="SUBTILASE_SER"/>
    <property type="match status" value="1"/>
</dbReference>
<reference evidence="10 11" key="1">
    <citation type="journal article" date="2025" name="Microbiol. Resour. Announc.">
        <title>Draft genome sequences for Neonectria magnoliae and Neonectria punicea, canker pathogens of Liriodendron tulipifera and Acer saccharum in West Virginia.</title>
        <authorList>
            <person name="Petronek H.M."/>
            <person name="Kasson M.T."/>
            <person name="Metheny A.M."/>
            <person name="Stauder C.M."/>
            <person name="Lovett B."/>
            <person name="Lynch S.C."/>
            <person name="Garnas J.R."/>
            <person name="Kasson L.R."/>
            <person name="Stajich J.E."/>
        </authorList>
    </citation>
    <scope>NUCLEOTIDE SEQUENCE [LARGE SCALE GENOMIC DNA]</scope>
    <source>
        <strain evidence="10 11">NRRL 64653</strain>
    </source>
</reference>
<dbReference type="PROSITE" id="PS00136">
    <property type="entry name" value="SUBTILASE_ASP"/>
    <property type="match status" value="1"/>
</dbReference>
<keyword evidence="2 5" id="KW-0645">Protease</keyword>
<evidence type="ECO:0000259" key="9">
    <source>
        <dbReference type="Pfam" id="PF24476"/>
    </source>
</evidence>
<evidence type="ECO:0000259" key="8">
    <source>
        <dbReference type="Pfam" id="PF00082"/>
    </source>
</evidence>
<dbReference type="CDD" id="cd00306">
    <property type="entry name" value="Peptidases_S8_S53"/>
    <property type="match status" value="1"/>
</dbReference>
<dbReference type="PROSITE" id="PS51892">
    <property type="entry name" value="SUBTILASE"/>
    <property type="match status" value="1"/>
</dbReference>